<feature type="signal peptide" evidence="1">
    <location>
        <begin position="1"/>
        <end position="21"/>
    </location>
</feature>
<dbReference type="Proteomes" id="UP000187735">
    <property type="component" value="Chromosome"/>
</dbReference>
<keyword evidence="3" id="KW-1185">Reference proteome</keyword>
<proteinExistence type="predicted"/>
<dbReference type="InterPro" id="IPR053143">
    <property type="entry name" value="Arylsulfate_ST"/>
</dbReference>
<organism evidence="2 3">
    <name type="scientific">Fuerstiella marisgermanici</name>
    <dbReference type="NCBI Taxonomy" id="1891926"/>
    <lineage>
        <taxon>Bacteria</taxon>
        <taxon>Pseudomonadati</taxon>
        <taxon>Planctomycetota</taxon>
        <taxon>Planctomycetia</taxon>
        <taxon>Planctomycetales</taxon>
        <taxon>Planctomycetaceae</taxon>
        <taxon>Fuerstiella</taxon>
    </lineage>
</organism>
<accession>A0A1P8W9K4</accession>
<evidence type="ECO:0000256" key="1">
    <source>
        <dbReference type="SAM" id="SignalP"/>
    </source>
</evidence>
<evidence type="ECO:0008006" key="4">
    <source>
        <dbReference type="Google" id="ProtNLM"/>
    </source>
</evidence>
<protein>
    <recommendedName>
        <fullName evidence="4">Arylsulfotransferase (ASST)</fullName>
    </recommendedName>
</protein>
<sequence length="311" mass="33735" precursor="true">MRLKLLVAAFAISLVGTGARADEITHSFLACGQKTYIMGADGVPSWTYPANTRDGYVLDDGIIILTLSKSKLHSGGAVVSIAPDGKETLIWKGTQSEVNSAQPTADGSFVITEAGNNPRLLEVSVAGEVLVEFPLACQKENHHMQTRMARKLPDGTYLAPHLLNFAVFHYGRDGKVLGKLDTTVPGDPDRKIHTWPFTAIRHGDGHTLVCCTNGNRAVDFDANGKIVWTLTNDDLPGKWLQDPCGGQVLPNGNIVVTSYAGGRADRNAPKLFEVTREKQVVWKYADGQKAGIHHFQILTTNNEKLQGPALK</sequence>
<dbReference type="RefSeq" id="WP_077022583.1">
    <property type="nucleotide sequence ID" value="NZ_CP017641.1"/>
</dbReference>
<feature type="chain" id="PRO_5012230514" description="Arylsulfotransferase (ASST)" evidence="1">
    <location>
        <begin position="22"/>
        <end position="311"/>
    </location>
</feature>
<dbReference type="PANTHER" id="PTHR35340">
    <property type="entry name" value="PQQ ENZYME REPEAT PROTEIN-RELATED"/>
    <property type="match status" value="1"/>
</dbReference>
<dbReference type="OrthoDB" id="9769838at2"/>
<evidence type="ECO:0000313" key="2">
    <source>
        <dbReference type="EMBL" id="APZ90734.1"/>
    </source>
</evidence>
<dbReference type="PANTHER" id="PTHR35340:SF5">
    <property type="entry name" value="ASST-DOMAIN-CONTAINING PROTEIN"/>
    <property type="match status" value="1"/>
</dbReference>
<reference evidence="2 3" key="1">
    <citation type="journal article" date="2016" name="Front. Microbiol.">
        <title>Fuerstia marisgermanicae gen. nov., sp. nov., an Unusual Member of the Phylum Planctomycetes from the German Wadden Sea.</title>
        <authorList>
            <person name="Kohn T."/>
            <person name="Heuer A."/>
            <person name="Jogler M."/>
            <person name="Vollmers J."/>
            <person name="Boedeker C."/>
            <person name="Bunk B."/>
            <person name="Rast P."/>
            <person name="Borchert D."/>
            <person name="Glockner I."/>
            <person name="Freese H.M."/>
            <person name="Klenk H.P."/>
            <person name="Overmann J."/>
            <person name="Kaster A.K."/>
            <person name="Rohde M."/>
            <person name="Wiegand S."/>
            <person name="Jogler C."/>
        </authorList>
    </citation>
    <scope>NUCLEOTIDE SEQUENCE [LARGE SCALE GENOMIC DNA]</scope>
    <source>
        <strain evidence="2 3">NH11</strain>
    </source>
</reference>
<dbReference type="EMBL" id="CP017641">
    <property type="protein sequence ID" value="APZ90734.1"/>
    <property type="molecule type" value="Genomic_DNA"/>
</dbReference>
<dbReference type="AlphaFoldDB" id="A0A1P8W9K4"/>
<dbReference type="SUPFAM" id="SSF63829">
    <property type="entry name" value="Calcium-dependent phosphotriesterase"/>
    <property type="match status" value="1"/>
</dbReference>
<dbReference type="KEGG" id="fmr:Fuma_00316"/>
<name>A0A1P8W9K4_9PLAN</name>
<keyword evidence="1" id="KW-0732">Signal</keyword>
<gene>
    <name evidence="2" type="ORF">Fuma_00316</name>
</gene>
<evidence type="ECO:0000313" key="3">
    <source>
        <dbReference type="Proteomes" id="UP000187735"/>
    </source>
</evidence>